<reference evidence="1" key="1">
    <citation type="submission" date="2023-04" db="EMBL/GenBank/DDBJ databases">
        <title>Aspergillus oryzae NBRC 4228.</title>
        <authorList>
            <person name="Ichikawa N."/>
            <person name="Sato H."/>
            <person name="Tonouchi N."/>
        </authorList>
    </citation>
    <scope>NUCLEOTIDE SEQUENCE</scope>
    <source>
        <strain evidence="1">NBRC 4228</strain>
    </source>
</reference>
<dbReference type="AlphaFoldDB" id="A0AAN4YAN6"/>
<proteinExistence type="predicted"/>
<protein>
    <submittedName>
        <fullName evidence="1">Unnamed protein product</fullName>
    </submittedName>
</protein>
<name>A0AAN4YAN6_ASPOZ</name>
<sequence>MPMHRTRLCMARPVSQVKLVVGFELNDQRSAETGKLLRDSRSTPVSEGTPAELCRRLGAVMAEHPSKLITGSSKVVKRQGFQEPQLALMSKLTQTLRILTENTSF</sequence>
<accession>A0AAN4YAN6</accession>
<evidence type="ECO:0000313" key="1">
    <source>
        <dbReference type="EMBL" id="GMG22467.1"/>
    </source>
</evidence>
<dbReference type="Proteomes" id="UP001165205">
    <property type="component" value="Unassembled WGS sequence"/>
</dbReference>
<evidence type="ECO:0000313" key="2">
    <source>
        <dbReference type="Proteomes" id="UP001165205"/>
    </source>
</evidence>
<comment type="caution">
    <text evidence="1">The sequence shown here is derived from an EMBL/GenBank/DDBJ whole genome shotgun (WGS) entry which is preliminary data.</text>
</comment>
<gene>
    <name evidence="1" type="ORF">Aory04_000010500</name>
</gene>
<dbReference type="EMBL" id="BSYA01000001">
    <property type="protein sequence ID" value="GMG22467.1"/>
    <property type="molecule type" value="Genomic_DNA"/>
</dbReference>
<organism evidence="1 2">
    <name type="scientific">Aspergillus oryzae</name>
    <name type="common">Yellow koji mold</name>
    <dbReference type="NCBI Taxonomy" id="5062"/>
    <lineage>
        <taxon>Eukaryota</taxon>
        <taxon>Fungi</taxon>
        <taxon>Dikarya</taxon>
        <taxon>Ascomycota</taxon>
        <taxon>Pezizomycotina</taxon>
        <taxon>Eurotiomycetes</taxon>
        <taxon>Eurotiomycetidae</taxon>
        <taxon>Eurotiales</taxon>
        <taxon>Aspergillaceae</taxon>
        <taxon>Aspergillus</taxon>
        <taxon>Aspergillus subgen. Circumdati</taxon>
    </lineage>
</organism>